<organism evidence="1 2">
    <name type="scientific">Microseira wollei NIES-4236</name>
    <dbReference type="NCBI Taxonomy" id="2530354"/>
    <lineage>
        <taxon>Bacteria</taxon>
        <taxon>Bacillati</taxon>
        <taxon>Cyanobacteriota</taxon>
        <taxon>Cyanophyceae</taxon>
        <taxon>Oscillatoriophycideae</taxon>
        <taxon>Aerosakkonematales</taxon>
        <taxon>Aerosakkonemataceae</taxon>
        <taxon>Microseira</taxon>
    </lineage>
</organism>
<dbReference type="InterPro" id="IPR036388">
    <property type="entry name" value="WH-like_DNA-bd_sf"/>
</dbReference>
<dbReference type="EMBL" id="BLAY01000046">
    <property type="protein sequence ID" value="GET38500.1"/>
    <property type="molecule type" value="Genomic_DNA"/>
</dbReference>
<dbReference type="SUPFAM" id="SSF46689">
    <property type="entry name" value="Homeodomain-like"/>
    <property type="match status" value="1"/>
</dbReference>
<reference evidence="1" key="1">
    <citation type="submission" date="2019-10" db="EMBL/GenBank/DDBJ databases">
        <title>Draft genome sequece of Microseira wollei NIES-4236.</title>
        <authorList>
            <person name="Yamaguchi H."/>
            <person name="Suzuki S."/>
            <person name="Kawachi M."/>
        </authorList>
    </citation>
    <scope>NUCLEOTIDE SEQUENCE</scope>
    <source>
        <strain evidence="1">NIES-4236</strain>
    </source>
</reference>
<evidence type="ECO:0000313" key="1">
    <source>
        <dbReference type="EMBL" id="GET38500.1"/>
    </source>
</evidence>
<accession>A0AAV3XEG1</accession>
<keyword evidence="2" id="KW-1185">Reference proteome</keyword>
<name>A0AAV3XEG1_9CYAN</name>
<proteinExistence type="predicted"/>
<dbReference type="Gene3D" id="1.10.10.10">
    <property type="entry name" value="Winged helix-like DNA-binding domain superfamily/Winged helix DNA-binding domain"/>
    <property type="match status" value="1"/>
</dbReference>
<sequence length="110" mass="13371">MQLEDYFEFLDPDDIRIKGHRIGIDDVIDYYLQGYSPEQILEELPTLNLEKVHATITYYLHNRAEMDAYMLRLARWREQRYQEWLANLPPFAQRLRAIKAQREQELLNRS</sequence>
<dbReference type="InterPro" id="IPR007367">
    <property type="entry name" value="DUF433"/>
</dbReference>
<evidence type="ECO:0008006" key="3">
    <source>
        <dbReference type="Google" id="ProtNLM"/>
    </source>
</evidence>
<evidence type="ECO:0000313" key="2">
    <source>
        <dbReference type="Proteomes" id="UP001050975"/>
    </source>
</evidence>
<dbReference type="AlphaFoldDB" id="A0AAV3XEG1"/>
<protein>
    <recommendedName>
        <fullName evidence="3">DUF433 domain-containing protein</fullName>
    </recommendedName>
</protein>
<dbReference type="InterPro" id="IPR009057">
    <property type="entry name" value="Homeodomain-like_sf"/>
</dbReference>
<dbReference type="RefSeq" id="WP_226582166.1">
    <property type="nucleotide sequence ID" value="NZ_BLAY01000046.1"/>
</dbReference>
<dbReference type="Proteomes" id="UP001050975">
    <property type="component" value="Unassembled WGS sequence"/>
</dbReference>
<comment type="caution">
    <text evidence="1">The sequence shown here is derived from an EMBL/GenBank/DDBJ whole genome shotgun (WGS) entry which is preliminary data.</text>
</comment>
<gene>
    <name evidence="1" type="ORF">MiSe_32580</name>
</gene>
<dbReference type="Pfam" id="PF04255">
    <property type="entry name" value="DUF433"/>
    <property type="match status" value="1"/>
</dbReference>